<keyword evidence="4 9" id="KW-0863">Zinc-finger</keyword>
<dbReference type="Gene3D" id="3.40.1800.20">
    <property type="match status" value="1"/>
</dbReference>
<dbReference type="InterPro" id="IPR036236">
    <property type="entry name" value="Znf_C2H2_sf"/>
</dbReference>
<dbReference type="Pfam" id="PF07776">
    <property type="entry name" value="zf-AD"/>
    <property type="match status" value="1"/>
</dbReference>
<dbReference type="FunFam" id="3.30.160.60:FF:000446">
    <property type="entry name" value="Zinc finger protein"/>
    <property type="match status" value="1"/>
</dbReference>
<dbReference type="PROSITE" id="PS50157">
    <property type="entry name" value="ZINC_FINGER_C2H2_2"/>
    <property type="match status" value="4"/>
</dbReference>
<feature type="binding site" evidence="10">
    <location>
        <position position="56"/>
    </location>
    <ligand>
        <name>Zn(2+)</name>
        <dbReference type="ChEBI" id="CHEBI:29105"/>
    </ligand>
</feature>
<dbReference type="PANTHER" id="PTHR24388">
    <property type="entry name" value="ZINC FINGER PROTEIN"/>
    <property type="match status" value="1"/>
</dbReference>
<dbReference type="SUPFAM" id="SSF57667">
    <property type="entry name" value="beta-beta-alpha zinc fingers"/>
    <property type="match status" value="3"/>
</dbReference>
<feature type="binding site" evidence="10">
    <location>
        <position position="53"/>
    </location>
    <ligand>
        <name>Zn(2+)</name>
        <dbReference type="ChEBI" id="CHEBI:29105"/>
    </ligand>
</feature>
<dbReference type="EMBL" id="HBUE01055901">
    <property type="protein sequence ID" value="CAG6466436.1"/>
    <property type="molecule type" value="Transcribed_RNA"/>
</dbReference>
<feature type="domain" description="C2H2-type" evidence="11">
    <location>
        <begin position="570"/>
        <end position="599"/>
    </location>
</feature>
<comment type="similarity">
    <text evidence="8">Belongs to the snail C2H2-type zinc-finger protein family.</text>
</comment>
<evidence type="ECO:0000259" key="12">
    <source>
        <dbReference type="PROSITE" id="PS51915"/>
    </source>
</evidence>
<name>A0A8D8FCG4_CULPI</name>
<evidence type="ECO:0000259" key="11">
    <source>
        <dbReference type="PROSITE" id="PS50157"/>
    </source>
</evidence>
<dbReference type="InterPro" id="IPR050527">
    <property type="entry name" value="Snail/Krueppel_Znf"/>
</dbReference>
<proteinExistence type="inferred from homology"/>
<feature type="domain" description="ZAD" evidence="12">
    <location>
        <begin position="4"/>
        <end position="80"/>
    </location>
</feature>
<dbReference type="PROSITE" id="PS51915">
    <property type="entry name" value="ZAD"/>
    <property type="match status" value="1"/>
</dbReference>
<organism evidence="13">
    <name type="scientific">Culex pipiens</name>
    <name type="common">House mosquito</name>
    <dbReference type="NCBI Taxonomy" id="7175"/>
    <lineage>
        <taxon>Eukaryota</taxon>
        <taxon>Metazoa</taxon>
        <taxon>Ecdysozoa</taxon>
        <taxon>Arthropoda</taxon>
        <taxon>Hexapoda</taxon>
        <taxon>Insecta</taxon>
        <taxon>Pterygota</taxon>
        <taxon>Neoptera</taxon>
        <taxon>Endopterygota</taxon>
        <taxon>Diptera</taxon>
        <taxon>Nematocera</taxon>
        <taxon>Culicoidea</taxon>
        <taxon>Culicidae</taxon>
        <taxon>Culicinae</taxon>
        <taxon>Culicini</taxon>
        <taxon>Culex</taxon>
        <taxon>Culex</taxon>
    </lineage>
</organism>
<dbReference type="FunFam" id="3.30.160.60:FF:000100">
    <property type="entry name" value="Zinc finger 45-like"/>
    <property type="match status" value="1"/>
</dbReference>
<keyword evidence="5 10" id="KW-0862">Zinc</keyword>
<evidence type="ECO:0000256" key="4">
    <source>
        <dbReference type="ARBA" id="ARBA00022771"/>
    </source>
</evidence>
<dbReference type="GO" id="GO:0000978">
    <property type="term" value="F:RNA polymerase II cis-regulatory region sequence-specific DNA binding"/>
    <property type="evidence" value="ECO:0007669"/>
    <property type="project" value="TreeGrafter"/>
</dbReference>
<keyword evidence="2 10" id="KW-0479">Metal-binding</keyword>
<dbReference type="SMART" id="SM00868">
    <property type="entry name" value="zf-AD"/>
    <property type="match status" value="1"/>
</dbReference>
<feature type="binding site" evidence="10">
    <location>
        <position position="9"/>
    </location>
    <ligand>
        <name>Zn(2+)</name>
        <dbReference type="ChEBI" id="CHEBI:29105"/>
    </ligand>
</feature>
<dbReference type="GO" id="GO:0005634">
    <property type="term" value="C:nucleus"/>
    <property type="evidence" value="ECO:0007669"/>
    <property type="project" value="UniProtKB-SubCell"/>
</dbReference>
<dbReference type="Gene3D" id="3.30.160.60">
    <property type="entry name" value="Classic Zinc Finger"/>
    <property type="match status" value="4"/>
</dbReference>
<evidence type="ECO:0000256" key="1">
    <source>
        <dbReference type="ARBA" id="ARBA00004123"/>
    </source>
</evidence>
<evidence type="ECO:0000256" key="5">
    <source>
        <dbReference type="ARBA" id="ARBA00022833"/>
    </source>
</evidence>
<dbReference type="GO" id="GO:0000981">
    <property type="term" value="F:DNA-binding transcription factor activity, RNA polymerase II-specific"/>
    <property type="evidence" value="ECO:0007669"/>
    <property type="project" value="TreeGrafter"/>
</dbReference>
<dbReference type="SMART" id="SM00355">
    <property type="entry name" value="ZnF_C2H2"/>
    <property type="match status" value="9"/>
</dbReference>
<feature type="domain" description="C2H2-type" evidence="11">
    <location>
        <begin position="542"/>
        <end position="569"/>
    </location>
</feature>
<dbReference type="GO" id="GO:0008270">
    <property type="term" value="F:zinc ion binding"/>
    <property type="evidence" value="ECO:0007669"/>
    <property type="project" value="UniProtKB-UniRule"/>
</dbReference>
<evidence type="ECO:0000256" key="8">
    <source>
        <dbReference type="ARBA" id="ARBA00037948"/>
    </source>
</evidence>
<evidence type="ECO:0000313" key="13">
    <source>
        <dbReference type="EMBL" id="CAG6466436.1"/>
    </source>
</evidence>
<evidence type="ECO:0000256" key="7">
    <source>
        <dbReference type="ARBA" id="ARBA00023242"/>
    </source>
</evidence>
<dbReference type="InterPro" id="IPR012934">
    <property type="entry name" value="Znf_AD"/>
</dbReference>
<accession>A0A8D8FCG4</accession>
<feature type="domain" description="C2H2-type" evidence="11">
    <location>
        <begin position="514"/>
        <end position="541"/>
    </location>
</feature>
<keyword evidence="7" id="KW-0539">Nucleus</keyword>
<reference evidence="13" key="1">
    <citation type="submission" date="2021-05" db="EMBL/GenBank/DDBJ databases">
        <authorList>
            <person name="Alioto T."/>
            <person name="Alioto T."/>
            <person name="Gomez Garrido J."/>
        </authorList>
    </citation>
    <scope>NUCLEOTIDE SEQUENCE</scope>
</reference>
<dbReference type="InterPro" id="IPR013087">
    <property type="entry name" value="Znf_C2H2_type"/>
</dbReference>
<keyword evidence="3" id="KW-0677">Repeat</keyword>
<comment type="subcellular location">
    <subcellularLocation>
        <location evidence="1">Nucleus</location>
    </subcellularLocation>
</comment>
<evidence type="ECO:0000256" key="10">
    <source>
        <dbReference type="PROSITE-ProRule" id="PRU01263"/>
    </source>
</evidence>
<evidence type="ECO:0000256" key="9">
    <source>
        <dbReference type="PROSITE-ProRule" id="PRU00042"/>
    </source>
</evidence>
<evidence type="ECO:0000256" key="3">
    <source>
        <dbReference type="ARBA" id="ARBA00022737"/>
    </source>
</evidence>
<dbReference type="AlphaFoldDB" id="A0A8D8FCG4"/>
<feature type="binding site" evidence="10">
    <location>
        <position position="6"/>
    </location>
    <ligand>
        <name>Zn(2+)</name>
        <dbReference type="ChEBI" id="CHEBI:29105"/>
    </ligand>
</feature>
<dbReference type="Pfam" id="PF00096">
    <property type="entry name" value="zf-C2H2"/>
    <property type="match status" value="2"/>
</dbReference>
<evidence type="ECO:0000256" key="6">
    <source>
        <dbReference type="ARBA" id="ARBA00023125"/>
    </source>
</evidence>
<feature type="domain" description="C2H2-type" evidence="11">
    <location>
        <begin position="454"/>
        <end position="481"/>
    </location>
</feature>
<dbReference type="PANTHER" id="PTHR24388:SF54">
    <property type="entry name" value="PROTEIN ESCARGOT"/>
    <property type="match status" value="1"/>
</dbReference>
<keyword evidence="6" id="KW-0238">DNA-binding</keyword>
<dbReference type="PROSITE" id="PS00028">
    <property type="entry name" value="ZINC_FINGER_C2H2_1"/>
    <property type="match status" value="5"/>
</dbReference>
<dbReference type="SUPFAM" id="SSF57716">
    <property type="entry name" value="Glucocorticoid receptor-like (DNA-binding domain)"/>
    <property type="match status" value="1"/>
</dbReference>
<evidence type="ECO:0000256" key="2">
    <source>
        <dbReference type="ARBA" id="ARBA00022723"/>
    </source>
</evidence>
<protein>
    <submittedName>
        <fullName evidence="13">Zinc finger protein 235</fullName>
    </submittedName>
</protein>
<sequence>MDQGICRVCMDDDGENFTSVFSEDGSKTTAAVMIVDCAGVEVAKDDGMPEMICNVCLCAIREAHKIRSKCRNTDRKLRKILNLGTVKAPAGKEAGPVILHEIATQTEMVQESPPEEPQISSEELLPILPEILEEPVIEKEEENLPVLDSVEHHPNDAHLQYEVEELPAVLVKQEHTQSVTPVYDTEYLVEELKEGTGEEPEVESIGQTDEQQALKQCEAVLEEDEKGDKHCIKIEVETLDEMEYENYEAIDEDEETLQCEEPVRGTCAEAIVSCCGCPCEFKSMEDLRAHSELIHFPIDEGSGILDNFTCEICYKEHSTLKAFAQHKTNRYNRKLRMCGVCRIVLSNVRKKKQHESLHKSLPEGFHIECCGCDHPIPFNQYGLHMEQMHRPEDRVVASMFICEICFTDCGTKQQLESHQSKFEAFMQQNKPVKPVSFDDKLGIVYSDADGKQRFVCDICEKNFSTKGNLKSHRNLHDSSQKPVFKCTLCIPQRDFSKKSNYNVHMLRTHSTESLCCPDCGKSFKCSINLKTHMRVHTKERPYLCAYCSKTFAHLSDKRRHEITHTQNYPFKCDRCSKPFTRKTVLERHQESCGHRNNSRFIDSLTSHDKPPQHDPIEFMLPTGVVPEADGEQTEEWPMQTLDEGTYETEVEIE</sequence>